<dbReference type="SUPFAM" id="SSF53474">
    <property type="entry name" value="alpha/beta-Hydrolases"/>
    <property type="match status" value="1"/>
</dbReference>
<dbReference type="Gene3D" id="3.40.50.1820">
    <property type="entry name" value="alpha/beta hydrolase"/>
    <property type="match status" value="2"/>
</dbReference>
<dbReference type="InterPro" id="IPR050471">
    <property type="entry name" value="AB_hydrolase"/>
</dbReference>
<dbReference type="AlphaFoldDB" id="A0A9D1P5S6"/>
<reference evidence="2" key="1">
    <citation type="submission" date="2020-10" db="EMBL/GenBank/DDBJ databases">
        <authorList>
            <person name="Gilroy R."/>
        </authorList>
    </citation>
    <scope>NUCLEOTIDE SEQUENCE</scope>
    <source>
        <strain evidence="2">CHK188-20938</strain>
    </source>
</reference>
<sequence length="220" mass="24194">MEITVNGMKIFYEQTGSGRPLILLHGNGEDHGIFREAAEVLAEQCTVYLPDTRGHGKSGAVEEYHYADMAEDICGLIAALGLEKPVLYGFSDGGIVGLLTAIRCPGLLSALAVSGANTSPGGIKTCWRRLFAGEYRKTKDAKLKLMLQEPHLTEKELSGIRIPVLVTAGSRDMIRRRETEKIARALPDGRMRILKGEDHGSYIVHQTKIAEILREFMESL</sequence>
<protein>
    <submittedName>
        <fullName evidence="2">Alpha/beta hydrolase</fullName>
    </submittedName>
</protein>
<organism evidence="2 3">
    <name type="scientific">Candidatus Scatomonas pullistercoris</name>
    <dbReference type="NCBI Taxonomy" id="2840920"/>
    <lineage>
        <taxon>Bacteria</taxon>
        <taxon>Bacillati</taxon>
        <taxon>Bacillota</taxon>
        <taxon>Clostridia</taxon>
        <taxon>Lachnospirales</taxon>
        <taxon>Lachnospiraceae</taxon>
        <taxon>Lachnospiraceae incertae sedis</taxon>
        <taxon>Candidatus Scatomonas</taxon>
    </lineage>
</organism>
<gene>
    <name evidence="2" type="ORF">IAB71_09865</name>
</gene>
<keyword evidence="2" id="KW-0378">Hydrolase</keyword>
<name>A0A9D1P5S6_9FIRM</name>
<dbReference type="Proteomes" id="UP000824169">
    <property type="component" value="Unassembled WGS sequence"/>
</dbReference>
<comment type="caution">
    <text evidence="2">The sequence shown here is derived from an EMBL/GenBank/DDBJ whole genome shotgun (WGS) entry which is preliminary data.</text>
</comment>
<dbReference type="PANTHER" id="PTHR43433:SF5">
    <property type="entry name" value="AB HYDROLASE-1 DOMAIN-CONTAINING PROTEIN"/>
    <property type="match status" value="1"/>
</dbReference>
<dbReference type="Pfam" id="PF00561">
    <property type="entry name" value="Abhydrolase_1"/>
    <property type="match status" value="1"/>
</dbReference>
<dbReference type="InterPro" id="IPR029058">
    <property type="entry name" value="AB_hydrolase_fold"/>
</dbReference>
<dbReference type="PANTHER" id="PTHR43433">
    <property type="entry name" value="HYDROLASE, ALPHA/BETA FOLD FAMILY PROTEIN"/>
    <property type="match status" value="1"/>
</dbReference>
<reference evidence="2" key="2">
    <citation type="journal article" date="2021" name="PeerJ">
        <title>Extensive microbial diversity within the chicken gut microbiome revealed by metagenomics and culture.</title>
        <authorList>
            <person name="Gilroy R."/>
            <person name="Ravi A."/>
            <person name="Getino M."/>
            <person name="Pursley I."/>
            <person name="Horton D.L."/>
            <person name="Alikhan N.F."/>
            <person name="Baker D."/>
            <person name="Gharbi K."/>
            <person name="Hall N."/>
            <person name="Watson M."/>
            <person name="Adriaenssens E.M."/>
            <person name="Foster-Nyarko E."/>
            <person name="Jarju S."/>
            <person name="Secka A."/>
            <person name="Antonio M."/>
            <person name="Oren A."/>
            <person name="Chaudhuri R.R."/>
            <person name="La Ragione R."/>
            <person name="Hildebrand F."/>
            <person name="Pallen M.J."/>
        </authorList>
    </citation>
    <scope>NUCLEOTIDE SEQUENCE</scope>
    <source>
        <strain evidence="2">CHK188-20938</strain>
    </source>
</reference>
<evidence type="ECO:0000259" key="1">
    <source>
        <dbReference type="Pfam" id="PF00561"/>
    </source>
</evidence>
<accession>A0A9D1P5S6</accession>
<dbReference type="GO" id="GO:0004806">
    <property type="term" value="F:triacylglycerol lipase activity"/>
    <property type="evidence" value="ECO:0007669"/>
    <property type="project" value="TreeGrafter"/>
</dbReference>
<feature type="domain" description="AB hydrolase-1" evidence="1">
    <location>
        <begin position="20"/>
        <end position="130"/>
    </location>
</feature>
<dbReference type="InterPro" id="IPR000073">
    <property type="entry name" value="AB_hydrolase_1"/>
</dbReference>
<dbReference type="GO" id="GO:0046503">
    <property type="term" value="P:glycerolipid catabolic process"/>
    <property type="evidence" value="ECO:0007669"/>
    <property type="project" value="TreeGrafter"/>
</dbReference>
<dbReference type="EMBL" id="DVOO01000029">
    <property type="protein sequence ID" value="HIV26063.1"/>
    <property type="molecule type" value="Genomic_DNA"/>
</dbReference>
<proteinExistence type="predicted"/>
<evidence type="ECO:0000313" key="2">
    <source>
        <dbReference type="EMBL" id="HIV26063.1"/>
    </source>
</evidence>
<evidence type="ECO:0000313" key="3">
    <source>
        <dbReference type="Proteomes" id="UP000824169"/>
    </source>
</evidence>